<evidence type="ECO:0000256" key="7">
    <source>
        <dbReference type="ARBA" id="ARBA00023242"/>
    </source>
</evidence>
<feature type="compositionally biased region" description="Low complexity" evidence="8">
    <location>
        <begin position="1351"/>
        <end position="1375"/>
    </location>
</feature>
<dbReference type="SUPFAM" id="SSF57701">
    <property type="entry name" value="Zn2/Cys6 DNA-binding domain"/>
    <property type="match status" value="1"/>
</dbReference>
<feature type="compositionally biased region" description="Polar residues" evidence="8">
    <location>
        <begin position="67"/>
        <end position="78"/>
    </location>
</feature>
<feature type="transmembrane region" description="Helical" evidence="9">
    <location>
        <begin position="1062"/>
        <end position="1085"/>
    </location>
</feature>
<name>Q2H953_CHAGB</name>
<dbReference type="InterPro" id="IPR001138">
    <property type="entry name" value="Zn2Cys6_DnaBD"/>
</dbReference>
<dbReference type="InterPro" id="IPR013525">
    <property type="entry name" value="ABC2_TM"/>
</dbReference>
<proteinExistence type="predicted"/>
<dbReference type="GO" id="GO:0140359">
    <property type="term" value="F:ABC-type transporter activity"/>
    <property type="evidence" value="ECO:0007669"/>
    <property type="project" value="InterPro"/>
</dbReference>
<evidence type="ECO:0000256" key="1">
    <source>
        <dbReference type="ARBA" id="ARBA00004141"/>
    </source>
</evidence>
<dbReference type="InterPro" id="IPR003439">
    <property type="entry name" value="ABC_transporter-like_ATP-bd"/>
</dbReference>
<keyword evidence="2" id="KW-0813">Transport</keyword>
<evidence type="ECO:0000313" key="12">
    <source>
        <dbReference type="Proteomes" id="UP000001056"/>
    </source>
</evidence>
<keyword evidence="12" id="KW-1185">Reference proteome</keyword>
<dbReference type="InterPro" id="IPR007219">
    <property type="entry name" value="XnlR_reg_dom"/>
</dbReference>
<comment type="subcellular location">
    <subcellularLocation>
        <location evidence="1">Membrane</location>
        <topology evidence="1">Multi-pass membrane protein</topology>
    </subcellularLocation>
</comment>
<dbReference type="EMBL" id="CH408030">
    <property type="protein sequence ID" value="EAQ91316.1"/>
    <property type="molecule type" value="Genomic_DNA"/>
</dbReference>
<dbReference type="Gene3D" id="3.40.50.300">
    <property type="entry name" value="P-loop containing nucleotide triphosphate hydrolases"/>
    <property type="match status" value="1"/>
</dbReference>
<feature type="compositionally biased region" description="Gly residues" evidence="8">
    <location>
        <begin position="1466"/>
        <end position="1478"/>
    </location>
</feature>
<keyword evidence="6 9" id="KW-0472">Membrane</keyword>
<dbReference type="GO" id="GO:0016020">
    <property type="term" value="C:membrane"/>
    <property type="evidence" value="ECO:0007669"/>
    <property type="project" value="UniProtKB-SubCell"/>
</dbReference>
<feature type="transmembrane region" description="Helical" evidence="9">
    <location>
        <begin position="1226"/>
        <end position="1244"/>
    </location>
</feature>
<evidence type="ECO:0000256" key="5">
    <source>
        <dbReference type="ARBA" id="ARBA00022989"/>
    </source>
</evidence>
<feature type="region of interest" description="Disordered" evidence="8">
    <location>
        <begin position="1459"/>
        <end position="1486"/>
    </location>
</feature>
<evidence type="ECO:0000313" key="11">
    <source>
        <dbReference type="EMBL" id="EAQ91316.1"/>
    </source>
</evidence>
<dbReference type="CDD" id="cd00067">
    <property type="entry name" value="GAL4"/>
    <property type="match status" value="1"/>
</dbReference>
<gene>
    <name evidence="11" type="ORF">CHGG_03251</name>
</gene>
<dbReference type="RefSeq" id="XP_001229767.1">
    <property type="nucleotide sequence ID" value="XM_001229766.1"/>
</dbReference>
<dbReference type="SUPFAM" id="SSF52540">
    <property type="entry name" value="P-loop containing nucleoside triphosphate hydrolases"/>
    <property type="match status" value="1"/>
</dbReference>
<reference evidence="12" key="1">
    <citation type="journal article" date="2015" name="Genome Announc.">
        <title>Draft genome sequence of the cellulolytic fungus Chaetomium globosum.</title>
        <authorList>
            <person name="Cuomo C.A."/>
            <person name="Untereiner W.A."/>
            <person name="Ma L.-J."/>
            <person name="Grabherr M."/>
            <person name="Birren B.W."/>
        </authorList>
    </citation>
    <scope>NUCLEOTIDE SEQUENCE [LARGE SCALE GENOMIC DNA]</scope>
    <source>
        <strain evidence="12">ATCC 6205 / CBS 148.51 / DSM 1962 / NBRC 6347 / NRRL 1970</strain>
    </source>
</reference>
<feature type="compositionally biased region" description="Low complexity" evidence="8">
    <location>
        <begin position="697"/>
        <end position="710"/>
    </location>
</feature>
<dbReference type="Gene3D" id="4.10.240.10">
    <property type="entry name" value="Zn(2)-C6 fungal-type DNA-binding domain"/>
    <property type="match status" value="1"/>
</dbReference>
<feature type="domain" description="ABC transporter" evidence="10">
    <location>
        <begin position="660"/>
        <end position="919"/>
    </location>
</feature>
<dbReference type="InParanoid" id="Q2H953"/>
<evidence type="ECO:0000256" key="9">
    <source>
        <dbReference type="SAM" id="Phobius"/>
    </source>
</evidence>
<dbReference type="Pfam" id="PF01061">
    <property type="entry name" value="ABC2_membrane"/>
    <property type="match status" value="1"/>
</dbReference>
<feature type="transmembrane region" description="Helical" evidence="9">
    <location>
        <begin position="1097"/>
        <end position="1118"/>
    </location>
</feature>
<accession>Q2H953</accession>
<feature type="compositionally biased region" description="Basic residues" evidence="8">
    <location>
        <begin position="86"/>
        <end position="104"/>
    </location>
</feature>
<organism evidence="11 12">
    <name type="scientific">Chaetomium globosum (strain ATCC 6205 / CBS 148.51 / DSM 1962 / NBRC 6347 / NRRL 1970)</name>
    <name type="common">Soil fungus</name>
    <dbReference type="NCBI Taxonomy" id="306901"/>
    <lineage>
        <taxon>Eukaryota</taxon>
        <taxon>Fungi</taxon>
        <taxon>Dikarya</taxon>
        <taxon>Ascomycota</taxon>
        <taxon>Pezizomycotina</taxon>
        <taxon>Sordariomycetes</taxon>
        <taxon>Sordariomycetidae</taxon>
        <taxon>Sordariales</taxon>
        <taxon>Chaetomiaceae</taxon>
        <taxon>Chaetomium</taxon>
    </lineage>
</organism>
<dbReference type="GO" id="GO:0008270">
    <property type="term" value="F:zinc ion binding"/>
    <property type="evidence" value="ECO:0007669"/>
    <property type="project" value="InterPro"/>
</dbReference>
<dbReference type="STRING" id="306901.Q2H953"/>
<evidence type="ECO:0000259" key="10">
    <source>
        <dbReference type="PROSITE" id="PS50893"/>
    </source>
</evidence>
<keyword evidence="5 9" id="KW-1133">Transmembrane helix</keyword>
<evidence type="ECO:0000256" key="6">
    <source>
        <dbReference type="ARBA" id="ARBA00023136"/>
    </source>
</evidence>
<dbReference type="PANTHER" id="PTHR47431:SF1">
    <property type="entry name" value="ZN(II)2CYS6 TRANSCRIPTION FACTOR (EUROFUNG)"/>
    <property type="match status" value="1"/>
</dbReference>
<feature type="region of interest" description="Disordered" evidence="8">
    <location>
        <begin position="1"/>
        <end position="116"/>
    </location>
</feature>
<dbReference type="GO" id="GO:0006351">
    <property type="term" value="P:DNA-templated transcription"/>
    <property type="evidence" value="ECO:0007669"/>
    <property type="project" value="InterPro"/>
</dbReference>
<dbReference type="Pfam" id="PF04082">
    <property type="entry name" value="Fungal_trans"/>
    <property type="match status" value="1"/>
</dbReference>
<dbReference type="VEuPathDB" id="FungiDB:CHGG_03251"/>
<dbReference type="PANTHER" id="PTHR47431">
    <property type="entry name" value="ZN(II)2CYS6 TRANSCRIPTION FACTOR (EUROFUNG)-RELATED"/>
    <property type="match status" value="1"/>
</dbReference>
<dbReference type="PROSITE" id="PS50893">
    <property type="entry name" value="ABC_TRANSPORTER_2"/>
    <property type="match status" value="1"/>
</dbReference>
<evidence type="ECO:0000256" key="8">
    <source>
        <dbReference type="SAM" id="MobiDB-lite"/>
    </source>
</evidence>
<keyword evidence="4" id="KW-0479">Metal-binding</keyword>
<dbReference type="GO" id="GO:0016887">
    <property type="term" value="F:ATP hydrolysis activity"/>
    <property type="evidence" value="ECO:0007669"/>
    <property type="project" value="InterPro"/>
</dbReference>
<dbReference type="GeneID" id="4388585"/>
<dbReference type="GO" id="GO:0000981">
    <property type="term" value="F:DNA-binding transcription factor activity, RNA polymerase II-specific"/>
    <property type="evidence" value="ECO:0007669"/>
    <property type="project" value="InterPro"/>
</dbReference>
<evidence type="ECO:0000256" key="2">
    <source>
        <dbReference type="ARBA" id="ARBA00022448"/>
    </source>
</evidence>
<dbReference type="InterPro" id="IPR043926">
    <property type="entry name" value="ABCG_dom"/>
</dbReference>
<dbReference type="Pfam" id="PF00005">
    <property type="entry name" value="ABC_tran"/>
    <property type="match status" value="1"/>
</dbReference>
<dbReference type="Pfam" id="PF00172">
    <property type="entry name" value="Zn_clus"/>
    <property type="match status" value="1"/>
</dbReference>
<keyword evidence="7" id="KW-0539">Nucleus</keyword>
<dbReference type="GO" id="GO:0003677">
    <property type="term" value="F:DNA binding"/>
    <property type="evidence" value="ECO:0007669"/>
    <property type="project" value="InterPro"/>
</dbReference>
<feature type="compositionally biased region" description="Low complexity" evidence="8">
    <location>
        <begin position="15"/>
        <end position="44"/>
    </location>
</feature>
<dbReference type="OrthoDB" id="5367487at2759"/>
<dbReference type="InterPro" id="IPR036864">
    <property type="entry name" value="Zn2-C6_fun-type_DNA-bd_sf"/>
</dbReference>
<evidence type="ECO:0000256" key="3">
    <source>
        <dbReference type="ARBA" id="ARBA00022692"/>
    </source>
</evidence>
<keyword evidence="3 9" id="KW-0812">Transmembrane</keyword>
<dbReference type="CDD" id="cd12148">
    <property type="entry name" value="fungal_TF_MHR"/>
    <property type="match status" value="1"/>
</dbReference>
<dbReference type="Pfam" id="PF19055">
    <property type="entry name" value="ABC2_membrane_7"/>
    <property type="match status" value="1"/>
</dbReference>
<dbReference type="eggNOG" id="KOG0061">
    <property type="taxonomic scope" value="Eukaryota"/>
</dbReference>
<dbReference type="HOGENOM" id="CLU_002364_0_0_1"/>
<protein>
    <recommendedName>
        <fullName evidence="10">ABC transporter domain-containing protein</fullName>
    </recommendedName>
</protein>
<evidence type="ECO:0000256" key="4">
    <source>
        <dbReference type="ARBA" id="ARBA00022723"/>
    </source>
</evidence>
<sequence>METYSIGAPQLTAASSNGSPSVSSDSPGTATSSTTTPMHSATTDARLGQQPAAPPSRGKHLKCDGNTPCSRCTSSNQECLYVPSRRGYKGPRRGTAHNPNKRHASSSPPYPGAEDDNCPMLLGHGGVPLPAPTLAGFNPGIVLPDQSPASYTTPSPMTNVPLYRNPFAPGMDPNALALATTTPAALPVQPPPPSLADRCFDAFYHFFHAGHPFVLPKDYFIRMLKEGTTPNLNVVMAAMKYIGSLYVDAGPAKATYLDDAIRLCYQPGTPKDGYLVQALLLIIVGLDGQCNQARARELLADCEQFALEIDLNKRDFATLHGRGNPVLEESWRRTWWDLYVCDGMIAGVHRVTKFLLFNIQADVGLPCEETEYLTGPQRIPQTLYMEDFDDQTFLDDDREFSSFTYRIAAARNLGRMMHTPPVMFPDDAVIDRVQSLLTNWRMHLPDSKRDDLSKSCQLDEMMFQAHFITHACTLMLHQPLSQLDTTPVQAVNSCAPHRPVPSGDVFNAHTRHTLTAASEISKMITQAVPITQHTHFFTCVITLSSIVHLSKWALYFVDDEDHLRQQIRLNIGALNKLSKVWKAADTAWAQVKGVAQEIYREKKAQQISPAFWVGFTQEQMMSSISADEGIMSNQWCYNGQGKQATAARQLARSGVSLTFGRRSPVGVWVGGLCITPFAALVPRPGARSERGWGGGYAKSSPSSAPSGSGKTTLLNHLATRPTPSALSTSGTILLNGHSASSSSSSSSTALRSVTRFVEQDDSLVGALTVRETLAFTARLSSSSSSSSGRGNSSRQARAARVEGLIDAFGLRAQADTLVGTALRGGISGGQKTRLGAAYQLVRKGEGLPRVLVLDDPTSGLISLAGGEVLIVIASIHQPSTATFNLFDKVLLMSHGKTHYFGPVKDVAGHYESIGYPMPIHINPAEFLLEMVNTDFAQDRDSATLRLHEMQSAWDNSRGGKELTAAVAAVEEKGSGALELDIAEMKPGLPSVVLALMHRSFVKSYRDVYVFPPPDGAGLPLTCQSGSAFMSFMACAYSPAYLEDYMQFIKEKRNGLYGSTAMIISNFLIGIPYLFIIALVFSAISYWLSNLQPTAQAFFTWVLWVFLDLLAAESLVVLLTSLFPSFVISLALIAFANGLWMSVNGFMVPPTVLNVFYRYVFHYWDYQKYVFENMMVNEFSERVYSCASTATGCQCMWQTDLADQCLIRGQGVLDQYGYKPGYMGKDIGIMMGIIVGYRIAAWIVLKLRKYIDTAAIHILSGLLNDGNSTTALQHPHHLPARNLKPKPALIPPPSQIALLTTLIIHPSFTSRPPEISNTHAASHALSYLRGLLSTVGAVNANFRAAFQFGDNTPTTTSSTTTHKTTRTSGGPRTTTSNKNDPNPASDSEDDSSSSDTALSGPFARSQLLFRRAPDFWAVLGWAFRCAAEQPRRWRHWRVWLGFVVAVLEADLDERLARDGREKREGEAGVGGGGSGGGGKGKGKGKGETVMPPAYPALAQSLLVGYLLALKRERRNALREVLRGLFAFTDGENAVSDRAVFREVFERETVIGAGGGAKGKRKRGEDVAVDLENDQFGDYLDGDEFDESGGEEDGVGRVPTLKERKKSGRKPKAEAAAASFVLTDDIAETVSFRLRLFRLLSAVSYYLPETFARVDELYEKFADHVRSLPLPMFRLFVESHHADLPDDVRVSFLRMLIEEMLPRHHPEPADVDPENASGTGVTVLVLQECFLPFAANKVTAEDNAKLSLALESMLWFVYSRIDVGYSPELRAAVEKGIRAREDNIKNKRGGRPDKAAKDVLARSARNLRTLVDVLAAAAAATGK</sequence>
<dbReference type="Proteomes" id="UP000001056">
    <property type="component" value="Unassembled WGS sequence"/>
</dbReference>
<dbReference type="InterPro" id="IPR027417">
    <property type="entry name" value="P-loop_NTPase"/>
</dbReference>
<feature type="region of interest" description="Disordered" evidence="8">
    <location>
        <begin position="689"/>
        <end position="713"/>
    </location>
</feature>
<dbReference type="GO" id="GO:0005524">
    <property type="term" value="F:ATP binding"/>
    <property type="evidence" value="ECO:0007669"/>
    <property type="project" value="InterPro"/>
</dbReference>
<feature type="region of interest" description="Disordered" evidence="8">
    <location>
        <begin position="1348"/>
        <end position="1396"/>
    </location>
</feature>